<dbReference type="Proteomes" id="UP000319213">
    <property type="component" value="Unassembled WGS sequence"/>
</dbReference>
<keyword evidence="2" id="KW-0560">Oxidoreductase</keyword>
<dbReference type="Gene3D" id="3.40.50.720">
    <property type="entry name" value="NAD(P)-binding Rossmann-like Domain"/>
    <property type="match status" value="1"/>
</dbReference>
<gene>
    <name evidence="3" type="ORF">FHX40_3466</name>
</gene>
<dbReference type="FunFam" id="3.40.50.720:FF:000084">
    <property type="entry name" value="Short-chain dehydrogenase reductase"/>
    <property type="match status" value="1"/>
</dbReference>
<dbReference type="AlphaFoldDB" id="A0A543J1M8"/>
<name>A0A543J1M8_9ACTN</name>
<dbReference type="PANTHER" id="PTHR42760">
    <property type="entry name" value="SHORT-CHAIN DEHYDROGENASES/REDUCTASES FAMILY MEMBER"/>
    <property type="match status" value="1"/>
</dbReference>
<comment type="caution">
    <text evidence="3">The sequence shown here is derived from an EMBL/GenBank/DDBJ whole genome shotgun (WGS) entry which is preliminary data.</text>
</comment>
<dbReference type="OrthoDB" id="7064009at2"/>
<dbReference type="PRINTS" id="PR00081">
    <property type="entry name" value="GDHRDH"/>
</dbReference>
<dbReference type="PROSITE" id="PS00061">
    <property type="entry name" value="ADH_SHORT"/>
    <property type="match status" value="1"/>
</dbReference>
<dbReference type="GO" id="GO:0030497">
    <property type="term" value="P:fatty acid elongation"/>
    <property type="evidence" value="ECO:0007669"/>
    <property type="project" value="TreeGrafter"/>
</dbReference>
<reference evidence="3 4" key="1">
    <citation type="submission" date="2019-06" db="EMBL/GenBank/DDBJ databases">
        <title>Sequencing the genomes of 1000 actinobacteria strains.</title>
        <authorList>
            <person name="Klenk H.-P."/>
        </authorList>
    </citation>
    <scope>NUCLEOTIDE SEQUENCE [LARGE SCALE GENOMIC DNA]</scope>
    <source>
        <strain evidence="3 4">DSM 43186</strain>
    </source>
</reference>
<evidence type="ECO:0000313" key="3">
    <source>
        <dbReference type="EMBL" id="TQM76720.1"/>
    </source>
</evidence>
<dbReference type="EMBL" id="VFPQ01000001">
    <property type="protein sequence ID" value="TQM76720.1"/>
    <property type="molecule type" value="Genomic_DNA"/>
</dbReference>
<dbReference type="InterPro" id="IPR036291">
    <property type="entry name" value="NAD(P)-bd_dom_sf"/>
</dbReference>
<dbReference type="SUPFAM" id="SSF51735">
    <property type="entry name" value="NAD(P)-binding Rossmann-fold domains"/>
    <property type="match status" value="1"/>
</dbReference>
<dbReference type="PANTHER" id="PTHR42760:SF40">
    <property type="entry name" value="3-OXOACYL-[ACYL-CARRIER-PROTEIN] REDUCTASE, CHLOROPLASTIC"/>
    <property type="match status" value="1"/>
</dbReference>
<evidence type="ECO:0000256" key="2">
    <source>
        <dbReference type="ARBA" id="ARBA00023002"/>
    </source>
</evidence>
<evidence type="ECO:0000256" key="1">
    <source>
        <dbReference type="ARBA" id="ARBA00006484"/>
    </source>
</evidence>
<comment type="similarity">
    <text evidence="1">Belongs to the short-chain dehydrogenases/reductases (SDR) family.</text>
</comment>
<evidence type="ECO:0000313" key="4">
    <source>
        <dbReference type="Proteomes" id="UP000319213"/>
    </source>
</evidence>
<dbReference type="NCBIfam" id="NF005559">
    <property type="entry name" value="PRK07231.1"/>
    <property type="match status" value="1"/>
</dbReference>
<protein>
    <submittedName>
        <fullName evidence="3">3-oxoacyl-[acyl-carrier protein] reductase</fullName>
    </submittedName>
</protein>
<organism evidence="3 4">
    <name type="scientific">Thermopolyspora flexuosa</name>
    <dbReference type="NCBI Taxonomy" id="103836"/>
    <lineage>
        <taxon>Bacteria</taxon>
        <taxon>Bacillati</taxon>
        <taxon>Actinomycetota</taxon>
        <taxon>Actinomycetes</taxon>
        <taxon>Streptosporangiales</taxon>
        <taxon>Streptosporangiaceae</taxon>
        <taxon>Thermopolyspora</taxon>
    </lineage>
</organism>
<dbReference type="InterPro" id="IPR020904">
    <property type="entry name" value="Sc_DH/Rdtase_CS"/>
</dbReference>
<proteinExistence type="inferred from homology"/>
<sequence>MTEGNAPERRRVALVTGCGKPDGMGQAIATRLARAGLAVMVADKEPAGVPNARQRIVAEKKGETYGQTDGLARLVERLTAEGHEVASVLGDVSSPESAEAMVAATVDRFGAIDVLVNNAAAPQGADRADIMDIPLEAWDLVIGVNLRGTYLMCRAAVPHMRRQRYGRIVNISSMAGLTAAPFSTAYSASKAGVIGFTRALAMDVAPWGITVNAVCPGLVATSRAILDPNPDLDVEETLRRRAQNIPVGRVGRPEDVAAAVAYLASPDSGYVTGQAIPVDGGGMSPFPLRRPDPAPRSA</sequence>
<dbReference type="InterPro" id="IPR002347">
    <property type="entry name" value="SDR_fam"/>
</dbReference>
<dbReference type="GO" id="GO:0016616">
    <property type="term" value="F:oxidoreductase activity, acting on the CH-OH group of donors, NAD or NADP as acceptor"/>
    <property type="evidence" value="ECO:0007669"/>
    <property type="project" value="TreeGrafter"/>
</dbReference>
<keyword evidence="4" id="KW-1185">Reference proteome</keyword>
<accession>A0A543J1M8</accession>
<dbReference type="Pfam" id="PF13561">
    <property type="entry name" value="adh_short_C2"/>
    <property type="match status" value="1"/>
</dbReference>
<dbReference type="PRINTS" id="PR00080">
    <property type="entry name" value="SDRFAMILY"/>
</dbReference>
<dbReference type="RefSeq" id="WP_142260558.1">
    <property type="nucleotide sequence ID" value="NZ_BMPV01000005.1"/>
</dbReference>